<comment type="caution">
    <text evidence="2">The sequence shown here is derived from an EMBL/GenBank/DDBJ whole genome shotgun (WGS) entry which is preliminary data.</text>
</comment>
<dbReference type="PANTHER" id="PTHR47708:SF2">
    <property type="entry name" value="SI:CH73-132F6.5"/>
    <property type="match status" value="1"/>
</dbReference>
<dbReference type="Proteomes" id="UP000295210">
    <property type="component" value="Unassembled WGS sequence"/>
</dbReference>
<gene>
    <name evidence="2" type="ORF">C7378_0625</name>
</gene>
<dbReference type="OrthoDB" id="21390at2"/>
<dbReference type="AlphaFoldDB" id="A0A4R1LG18"/>
<dbReference type="InterPro" id="IPR056362">
    <property type="entry name" value="AtuA-like_ferredoxin_dom"/>
</dbReference>
<name>A0A4R1LG18_9BACT</name>
<dbReference type="EMBL" id="SMGK01000001">
    <property type="protein sequence ID" value="TCK75639.1"/>
    <property type="molecule type" value="Genomic_DNA"/>
</dbReference>
<dbReference type="Pfam" id="PF23544">
    <property type="entry name" value="AtuA_ferredoxin"/>
    <property type="match status" value="1"/>
</dbReference>
<organism evidence="2 3">
    <name type="scientific">Acidipila rosea</name>
    <dbReference type="NCBI Taxonomy" id="768535"/>
    <lineage>
        <taxon>Bacteria</taxon>
        <taxon>Pseudomonadati</taxon>
        <taxon>Acidobacteriota</taxon>
        <taxon>Terriglobia</taxon>
        <taxon>Terriglobales</taxon>
        <taxon>Acidobacteriaceae</taxon>
        <taxon>Acidipila</taxon>
    </lineage>
</organism>
<sequence>MKLRTVAHARAGDKGNLVNISVFAYRDEDYAMLVERVTEERVNELFRELITGPVTRYCVPNLCGLNFVLQRRSTDSVTRSLRLDAHGKSLSSLMLSLEI</sequence>
<accession>A0A4R1LG18</accession>
<protein>
    <recommendedName>
        <fullName evidence="1">AtuA-like ferredoxin-fold domain-containing protein</fullName>
    </recommendedName>
</protein>
<keyword evidence="3" id="KW-1185">Reference proteome</keyword>
<evidence type="ECO:0000259" key="1">
    <source>
        <dbReference type="Pfam" id="PF23544"/>
    </source>
</evidence>
<evidence type="ECO:0000313" key="3">
    <source>
        <dbReference type="Proteomes" id="UP000295210"/>
    </source>
</evidence>
<dbReference type="PANTHER" id="PTHR47708">
    <property type="match status" value="1"/>
</dbReference>
<feature type="domain" description="AtuA-like ferredoxin-fold" evidence="1">
    <location>
        <begin position="1"/>
        <end position="99"/>
    </location>
</feature>
<evidence type="ECO:0000313" key="2">
    <source>
        <dbReference type="EMBL" id="TCK75639.1"/>
    </source>
</evidence>
<proteinExistence type="predicted"/>
<reference evidence="2 3" key="1">
    <citation type="submission" date="2019-03" db="EMBL/GenBank/DDBJ databases">
        <title>Genomic Encyclopedia of Type Strains, Phase IV (KMG-IV): sequencing the most valuable type-strain genomes for metagenomic binning, comparative biology and taxonomic classification.</title>
        <authorList>
            <person name="Goeker M."/>
        </authorList>
    </citation>
    <scope>NUCLEOTIDE SEQUENCE [LARGE SCALE GENOMIC DNA]</scope>
    <source>
        <strain evidence="2 3">DSM 103428</strain>
    </source>
</reference>